<dbReference type="EMBL" id="CACVKT020003837">
    <property type="protein sequence ID" value="CAC5386030.1"/>
    <property type="molecule type" value="Genomic_DNA"/>
</dbReference>
<evidence type="ECO:0000313" key="1">
    <source>
        <dbReference type="EMBL" id="CAC5386030.1"/>
    </source>
</evidence>
<organism evidence="1 2">
    <name type="scientific">Mytilus coruscus</name>
    <name type="common">Sea mussel</name>
    <dbReference type="NCBI Taxonomy" id="42192"/>
    <lineage>
        <taxon>Eukaryota</taxon>
        <taxon>Metazoa</taxon>
        <taxon>Spiralia</taxon>
        <taxon>Lophotrochozoa</taxon>
        <taxon>Mollusca</taxon>
        <taxon>Bivalvia</taxon>
        <taxon>Autobranchia</taxon>
        <taxon>Pteriomorphia</taxon>
        <taxon>Mytilida</taxon>
        <taxon>Mytiloidea</taxon>
        <taxon>Mytilidae</taxon>
        <taxon>Mytilinae</taxon>
        <taxon>Mytilus</taxon>
    </lineage>
</organism>
<reference evidence="1 2" key="1">
    <citation type="submission" date="2020-06" db="EMBL/GenBank/DDBJ databases">
        <authorList>
            <person name="Li R."/>
            <person name="Bekaert M."/>
        </authorList>
    </citation>
    <scope>NUCLEOTIDE SEQUENCE [LARGE SCALE GENOMIC DNA]</scope>
    <source>
        <strain evidence="2">wild</strain>
    </source>
</reference>
<protein>
    <submittedName>
        <fullName evidence="1">Uncharacterized protein</fullName>
    </submittedName>
</protein>
<name>A0A6J8BSF0_MYTCO</name>
<accession>A0A6J8BSF0</accession>
<proteinExistence type="predicted"/>
<dbReference type="Proteomes" id="UP000507470">
    <property type="component" value="Unassembled WGS sequence"/>
</dbReference>
<keyword evidence="2" id="KW-1185">Reference proteome</keyword>
<sequence length="153" mass="17632">MLDTSKINRKLKGYIKTLMTGMIQTNLRDQIQNIVLETFEGNSTTDFIRNVTLHDLSKMTAKEELIKESKQNLAETTVQVDDIYETTVREFHLGFLNSCSKDGYLYLYMVSQSDCVCHIHIPRLSHNSTLKVLSRNFNSYKISPIVFMDQQGT</sequence>
<evidence type="ECO:0000313" key="2">
    <source>
        <dbReference type="Proteomes" id="UP000507470"/>
    </source>
</evidence>
<dbReference type="AlphaFoldDB" id="A0A6J8BSF0"/>
<gene>
    <name evidence="1" type="ORF">MCOR_21519</name>
</gene>